<proteinExistence type="predicted"/>
<keyword evidence="1" id="KW-1133">Transmembrane helix</keyword>
<sequence>MSSFSNFLISRLSSIVKVSTDIFKISLFFGVVLSIYHFYKIDYLPKDLTIGDGFLFILISSKFAFIGSIFIGSLLVVGFLIFKLFKIIYLFYKERSFIIVIFIYGLLIFLSRENLDGKIMITLGTVIFVPLSILVGIVFWGEDRISLCLFLATSFITYIFFDVFKRTKNHSDLLGDKKYTQMSMALIFMLGFPVYFYSVFTENKKLTDFSLKSLQENDKNAIYFVKKEHKDLFPKNNIIEQGDYIKLKYAKVILRGFGRNALIEYKPVNDKNDVSSISDKVEVPNEDLQIKWVFDQKNNKI</sequence>
<feature type="transmembrane region" description="Helical" evidence="1">
    <location>
        <begin position="21"/>
        <end position="39"/>
    </location>
</feature>
<keyword evidence="1" id="KW-0812">Transmembrane</keyword>
<feature type="transmembrane region" description="Helical" evidence="1">
    <location>
        <begin position="145"/>
        <end position="161"/>
    </location>
</feature>
<dbReference type="RefSeq" id="WP_134262089.1">
    <property type="nucleotide sequence ID" value="NZ_SNSA01000003.1"/>
</dbReference>
<feature type="transmembrane region" description="Helical" evidence="1">
    <location>
        <begin position="181"/>
        <end position="200"/>
    </location>
</feature>
<dbReference type="AlphaFoldDB" id="A0A5E9PIU0"/>
<gene>
    <name evidence="2" type="ORF">E2R16_06005</name>
</gene>
<comment type="caution">
    <text evidence="2">The sequence shown here is derived from an EMBL/GenBank/DDBJ whole genome shotgun (WGS) entry which is preliminary data.</text>
</comment>
<evidence type="ECO:0000256" key="1">
    <source>
        <dbReference type="SAM" id="Phobius"/>
    </source>
</evidence>
<dbReference type="EMBL" id="SNSA01000003">
    <property type="protein sequence ID" value="TEU28017.1"/>
    <property type="molecule type" value="Genomic_DNA"/>
</dbReference>
<feature type="transmembrane region" description="Helical" evidence="1">
    <location>
        <begin position="63"/>
        <end position="85"/>
    </location>
</feature>
<evidence type="ECO:0000313" key="3">
    <source>
        <dbReference type="Proteomes" id="UP000297445"/>
    </source>
</evidence>
<feature type="transmembrane region" description="Helical" evidence="1">
    <location>
        <begin position="97"/>
        <end position="113"/>
    </location>
</feature>
<organism evidence="2 3">
    <name type="scientific">Acinetobacter seifertii</name>
    <dbReference type="NCBI Taxonomy" id="1530123"/>
    <lineage>
        <taxon>Bacteria</taxon>
        <taxon>Pseudomonadati</taxon>
        <taxon>Pseudomonadota</taxon>
        <taxon>Gammaproteobacteria</taxon>
        <taxon>Moraxellales</taxon>
        <taxon>Moraxellaceae</taxon>
        <taxon>Acinetobacter</taxon>
        <taxon>Acinetobacter calcoaceticus/baumannii complex</taxon>
    </lineage>
</organism>
<accession>A0A5E9PIU0</accession>
<reference evidence="2 3" key="1">
    <citation type="submission" date="2019-03" db="EMBL/GenBank/DDBJ databases">
        <title>Draft genome sequence of an environmental Acinetobacter seifertii from Brazil.</title>
        <authorList>
            <person name="Furlan J.P.R."/>
            <person name="Stehling E.G."/>
        </authorList>
    </citation>
    <scope>NUCLEOTIDE SEQUENCE [LARGE SCALE GENOMIC DNA]</scope>
    <source>
        <strain evidence="2 3">SAb133</strain>
    </source>
</reference>
<protein>
    <submittedName>
        <fullName evidence="2">Uncharacterized protein</fullName>
    </submittedName>
</protein>
<keyword evidence="1" id="KW-0472">Membrane</keyword>
<dbReference type="Proteomes" id="UP000297445">
    <property type="component" value="Unassembled WGS sequence"/>
</dbReference>
<name>A0A5E9PIU0_9GAMM</name>
<feature type="transmembrane region" description="Helical" evidence="1">
    <location>
        <begin position="119"/>
        <end position="140"/>
    </location>
</feature>
<evidence type="ECO:0000313" key="2">
    <source>
        <dbReference type="EMBL" id="TEU28017.1"/>
    </source>
</evidence>